<dbReference type="Proteomes" id="UP001234178">
    <property type="component" value="Unassembled WGS sequence"/>
</dbReference>
<proteinExistence type="predicted"/>
<comment type="caution">
    <text evidence="2">The sequence shown here is derived from an EMBL/GenBank/DDBJ whole genome shotgun (WGS) entry which is preliminary data.</text>
</comment>
<protein>
    <submittedName>
        <fullName evidence="2">Uncharacterized protein</fullName>
    </submittedName>
</protein>
<reference evidence="2 3" key="1">
    <citation type="journal article" date="2023" name="Nucleic Acids Res.">
        <title>The hologenome of Daphnia magna reveals possible DNA methylation and microbiome-mediated evolution of the host genome.</title>
        <authorList>
            <person name="Chaturvedi A."/>
            <person name="Li X."/>
            <person name="Dhandapani V."/>
            <person name="Marshall H."/>
            <person name="Kissane S."/>
            <person name="Cuenca-Cambronero M."/>
            <person name="Asole G."/>
            <person name="Calvet F."/>
            <person name="Ruiz-Romero M."/>
            <person name="Marangio P."/>
            <person name="Guigo R."/>
            <person name="Rago D."/>
            <person name="Mirbahai L."/>
            <person name="Eastwood N."/>
            <person name="Colbourne J.K."/>
            <person name="Zhou J."/>
            <person name="Mallon E."/>
            <person name="Orsini L."/>
        </authorList>
    </citation>
    <scope>NUCLEOTIDE SEQUENCE [LARGE SCALE GENOMIC DNA]</scope>
    <source>
        <strain evidence="2">LRV0_1</strain>
    </source>
</reference>
<gene>
    <name evidence="2" type="ORF">OUZ56_027935</name>
</gene>
<organism evidence="2 3">
    <name type="scientific">Daphnia magna</name>
    <dbReference type="NCBI Taxonomy" id="35525"/>
    <lineage>
        <taxon>Eukaryota</taxon>
        <taxon>Metazoa</taxon>
        <taxon>Ecdysozoa</taxon>
        <taxon>Arthropoda</taxon>
        <taxon>Crustacea</taxon>
        <taxon>Branchiopoda</taxon>
        <taxon>Diplostraca</taxon>
        <taxon>Cladocera</taxon>
        <taxon>Anomopoda</taxon>
        <taxon>Daphniidae</taxon>
        <taxon>Daphnia</taxon>
    </lineage>
</organism>
<keyword evidence="1" id="KW-0472">Membrane</keyword>
<evidence type="ECO:0000256" key="1">
    <source>
        <dbReference type="SAM" id="Phobius"/>
    </source>
</evidence>
<evidence type="ECO:0000313" key="3">
    <source>
        <dbReference type="Proteomes" id="UP001234178"/>
    </source>
</evidence>
<keyword evidence="3" id="KW-1185">Reference proteome</keyword>
<sequence>MKGKKKTRGQEDNEERKRRENLLLHDVKPYIYMDCLVVTEVLFSFARLSPLVDLKLLLMSTNIGWMPPGRRQHSTPLPAFLLILFIFSCLVTAIQQSGRA</sequence>
<keyword evidence="1" id="KW-1133">Transmembrane helix</keyword>
<feature type="transmembrane region" description="Helical" evidence="1">
    <location>
        <begin position="75"/>
        <end position="94"/>
    </location>
</feature>
<dbReference type="EMBL" id="JAOYFB010000040">
    <property type="protein sequence ID" value="KAK4035854.1"/>
    <property type="molecule type" value="Genomic_DNA"/>
</dbReference>
<keyword evidence="1" id="KW-0812">Transmembrane</keyword>
<evidence type="ECO:0000313" key="2">
    <source>
        <dbReference type="EMBL" id="KAK4035854.1"/>
    </source>
</evidence>
<name>A0ABR0B2C9_9CRUS</name>
<accession>A0ABR0B2C9</accession>